<dbReference type="InterPro" id="IPR011059">
    <property type="entry name" value="Metal-dep_hydrolase_composite"/>
</dbReference>
<comment type="cofactor">
    <cofactor evidence="1">
        <name>Zn(2+)</name>
        <dbReference type="ChEBI" id="CHEBI:29105"/>
    </cofactor>
</comment>
<accession>A0A932FWE7</accession>
<evidence type="ECO:0000313" key="3">
    <source>
        <dbReference type="EMBL" id="MBI2877725.1"/>
    </source>
</evidence>
<dbReference type="InterPro" id="IPR050378">
    <property type="entry name" value="Metallo-dep_Hydrolases_sf"/>
</dbReference>
<dbReference type="Gene3D" id="2.30.40.10">
    <property type="entry name" value="Urease, subunit C, domain 1"/>
    <property type="match status" value="1"/>
</dbReference>
<dbReference type="PANTHER" id="PTHR11647:SF1">
    <property type="entry name" value="COLLAPSIN RESPONSE MEDIATOR PROTEIN"/>
    <property type="match status" value="1"/>
</dbReference>
<evidence type="ECO:0000256" key="1">
    <source>
        <dbReference type="ARBA" id="ARBA00001947"/>
    </source>
</evidence>
<reference evidence="3" key="1">
    <citation type="submission" date="2020-07" db="EMBL/GenBank/DDBJ databases">
        <title>Huge and variable diversity of episymbiotic CPR bacteria and DPANN archaea in groundwater ecosystems.</title>
        <authorList>
            <person name="He C.Y."/>
            <person name="Keren R."/>
            <person name="Whittaker M."/>
            <person name="Farag I.F."/>
            <person name="Doudna J."/>
            <person name="Cate J.H.D."/>
            <person name="Banfield J.F."/>
        </authorList>
    </citation>
    <scope>NUCLEOTIDE SEQUENCE</scope>
    <source>
        <strain evidence="3">NC_groundwater_672_Ag_B-0.1um_62_36</strain>
    </source>
</reference>
<dbReference type="SUPFAM" id="SSF51338">
    <property type="entry name" value="Composite domain of metallo-dependent hydrolases"/>
    <property type="match status" value="1"/>
</dbReference>
<dbReference type="InterPro" id="IPR032466">
    <property type="entry name" value="Metal_Hydrolase"/>
</dbReference>
<dbReference type="GO" id="GO:0005829">
    <property type="term" value="C:cytosol"/>
    <property type="evidence" value="ECO:0007669"/>
    <property type="project" value="TreeGrafter"/>
</dbReference>
<comment type="caution">
    <text evidence="3">The sequence shown here is derived from an EMBL/GenBank/DDBJ whole genome shotgun (WGS) entry which is preliminary data.</text>
</comment>
<dbReference type="Gene3D" id="3.20.20.140">
    <property type="entry name" value="Metal-dependent hydrolases"/>
    <property type="match status" value="1"/>
</dbReference>
<protein>
    <submittedName>
        <fullName evidence="3">Amidohydrolase family protein</fullName>
    </submittedName>
</protein>
<proteinExistence type="predicted"/>
<dbReference type="InterPro" id="IPR006680">
    <property type="entry name" value="Amidohydro-rel"/>
</dbReference>
<dbReference type="Proteomes" id="UP000769766">
    <property type="component" value="Unassembled WGS sequence"/>
</dbReference>
<name>A0A932FWE7_UNCTE</name>
<dbReference type="Pfam" id="PF01979">
    <property type="entry name" value="Amidohydro_1"/>
    <property type="match status" value="1"/>
</dbReference>
<sequence>MADLVLKNGRVVTPTAVIQGGVAVTGEKVVAVGPEASLGRGQREIDLQGKVLFPGLFDPHVHLGMGDTIGEERMRSDFETETKDAALGGVTTFSTTSLLGKGSLVVQFERSRDCGQGRSYIDYHLNTSVMTREHCLEIPQVFARGGASSKFFWGYKGVQAQGFGLSEFGFTPDLFYLACRALAQCGPPALAAIHAEDPWIRELLAEEIRQQDRKDLLTAWAEHSPEYAESIQLYAAAMIAHPWGVPLYPVHVSAAHTVDTIQELRCQGIQIIGETVGGFLATTAPEADARGLGPLGKIQPPIRFERDKERLWRGLQEGSIRVVGTDTVPYSRAFKTAVDFWDSRVGLNNYMNATLPLMLTEGYHKGRLGLVELARVLSENGCRAFGLYPRKGAIQPGADADLVVIDLERETCLGLDKKRGSSDYCIWEGVPVKGVPVMTFVRGRLVAQDGEIVAERPQGAFVPHGRAIR</sequence>
<dbReference type="SUPFAM" id="SSF51556">
    <property type="entry name" value="Metallo-dependent hydrolases"/>
    <property type="match status" value="1"/>
</dbReference>
<organism evidence="3 4">
    <name type="scientific">Tectimicrobiota bacterium</name>
    <dbReference type="NCBI Taxonomy" id="2528274"/>
    <lineage>
        <taxon>Bacteria</taxon>
        <taxon>Pseudomonadati</taxon>
        <taxon>Nitrospinota/Tectimicrobiota group</taxon>
        <taxon>Candidatus Tectimicrobiota</taxon>
    </lineage>
</organism>
<gene>
    <name evidence="3" type="ORF">HYY20_12670</name>
</gene>
<dbReference type="PANTHER" id="PTHR11647">
    <property type="entry name" value="HYDRANTOINASE/DIHYDROPYRIMIDINASE FAMILY MEMBER"/>
    <property type="match status" value="1"/>
</dbReference>
<feature type="domain" description="Amidohydrolase-related" evidence="2">
    <location>
        <begin position="51"/>
        <end position="446"/>
    </location>
</feature>
<evidence type="ECO:0000313" key="4">
    <source>
        <dbReference type="Proteomes" id="UP000769766"/>
    </source>
</evidence>
<dbReference type="EMBL" id="JACPRF010000385">
    <property type="protein sequence ID" value="MBI2877725.1"/>
    <property type="molecule type" value="Genomic_DNA"/>
</dbReference>
<dbReference type="GO" id="GO:0016812">
    <property type="term" value="F:hydrolase activity, acting on carbon-nitrogen (but not peptide) bonds, in cyclic amides"/>
    <property type="evidence" value="ECO:0007669"/>
    <property type="project" value="TreeGrafter"/>
</dbReference>
<dbReference type="AlphaFoldDB" id="A0A932FWE7"/>
<evidence type="ECO:0000259" key="2">
    <source>
        <dbReference type="Pfam" id="PF01979"/>
    </source>
</evidence>